<dbReference type="FunFam" id="2.10.50.30:FF:000001">
    <property type="entry name" value="metabotropic glutamate receptor 1"/>
    <property type="match status" value="1"/>
</dbReference>
<feature type="transmembrane region" description="Helical" evidence="21">
    <location>
        <begin position="1161"/>
        <end position="1185"/>
    </location>
</feature>
<dbReference type="InterPro" id="IPR038550">
    <property type="entry name" value="GPCR_3_9-Cys_sf"/>
</dbReference>
<dbReference type="InterPro" id="IPR001828">
    <property type="entry name" value="ANF_lig-bd_rcpt"/>
</dbReference>
<evidence type="ECO:0000256" key="5">
    <source>
        <dbReference type="ARBA" id="ARBA00022473"/>
    </source>
</evidence>
<dbReference type="GO" id="GO:0004930">
    <property type="term" value="F:G protein-coupled receptor activity"/>
    <property type="evidence" value="ECO:0007669"/>
    <property type="project" value="UniProtKB-KW"/>
</dbReference>
<evidence type="ECO:0000313" key="25">
    <source>
        <dbReference type="Proteomes" id="UP000663828"/>
    </source>
</evidence>
<evidence type="ECO:0000256" key="14">
    <source>
        <dbReference type="ARBA" id="ARBA00023157"/>
    </source>
</evidence>
<comment type="function">
    <text evidence="19">Ligand for members of the frizzled family of seven transmembrane receptors.</text>
</comment>
<dbReference type="GO" id="GO:0005886">
    <property type="term" value="C:plasma membrane"/>
    <property type="evidence" value="ECO:0007669"/>
    <property type="project" value="UniProtKB-SubCell"/>
</dbReference>
<dbReference type="InterPro" id="IPR005817">
    <property type="entry name" value="Wnt"/>
</dbReference>
<dbReference type="Proteomes" id="UP000663828">
    <property type="component" value="Unassembled WGS sequence"/>
</dbReference>
<keyword evidence="15" id="KW-0675">Receptor</keyword>
<feature type="signal peptide" evidence="22">
    <location>
        <begin position="1"/>
        <end position="27"/>
    </location>
</feature>
<dbReference type="SUPFAM" id="SSF53822">
    <property type="entry name" value="Periplasmic binding protein-like I"/>
    <property type="match status" value="1"/>
</dbReference>
<proteinExistence type="inferred from homology"/>
<evidence type="ECO:0000256" key="11">
    <source>
        <dbReference type="ARBA" id="ARBA00022989"/>
    </source>
</evidence>
<dbReference type="InterPro" id="IPR000162">
    <property type="entry name" value="GPCR_3_mtglu_rcpt"/>
</dbReference>
<feature type="region of interest" description="Disordered" evidence="20">
    <location>
        <begin position="1241"/>
        <end position="1274"/>
    </location>
</feature>
<comment type="similarity">
    <text evidence="3 19">Belongs to the Wnt family.</text>
</comment>
<evidence type="ECO:0000256" key="1">
    <source>
        <dbReference type="ARBA" id="ARBA00004498"/>
    </source>
</evidence>
<keyword evidence="7" id="KW-0964">Secreted</keyword>
<comment type="subcellular location">
    <subcellularLocation>
        <location evidence="2">Cell membrane</location>
        <topology evidence="2">Multi-pass membrane protein</topology>
    </subcellularLocation>
    <subcellularLocation>
        <location evidence="1 19">Secreted</location>
        <location evidence="1 19">Extracellular space</location>
        <location evidence="1 19">Extracellular matrix</location>
    </subcellularLocation>
</comment>
<feature type="transmembrane region" description="Helical" evidence="21">
    <location>
        <begin position="1128"/>
        <end position="1149"/>
    </location>
</feature>
<comment type="caution">
    <text evidence="24">The sequence shown here is derived from an EMBL/GenBank/DDBJ whole genome shotgun (WGS) entry which is preliminary data.</text>
</comment>
<sequence>MYMTYSGQMNNMSTLIIFFSLIVLIQAKTLPSDFMLLGLTPITQLINGLPCQAYRPFLGENTDYLCSKVPHLHQILYQSNLESREQCRYHFRDHPWGCQLSAKLVPLRRFLRQGKRYLSNFLLINNLSLKIASKEASFYTTLTSATLTLNLINACIRGQINDTDCLCSKAGQLCQIDPKIAFQLSSLITDGMNMTKTFQQKFLFQLNQANKELGRKIVQSLMKKECRCHGVSGSCELQICRLHPAKLDDMSREIYLNVYQNARYMESSEFLTLKERTQLIYARKSINYCRSNSFIDYQGIKQGRECFSNDGCEQVCCHRGYEVITEMKSITNCHCYFSWNIVNVQCQPLLLLVVLILITFLTDNGNCNHDDHSRTYTHHYYPPQFRASHSPSYDFIYIPGDIILGGFFPIHQPPSNEFGSNQCASIKRERGIQRLEAMLFALDVINNRSGYLMSSILNKYQIRFGALIYDSCDYESYAVERALNMLLPSLDHCMPIAAQNPSAFVAGVIGSASSIVSMAIADILRLAEIPQISYASTSTDLSQKPRFQYFSRVVPPDTYQAEAVVSIIQFLNWTYVAVVKESGSYGERLTDDFKSKLKNKTICIAGELSVNNKDPNSYVRVIRELYEDEKYRSVVGVIVFAQEDSVRQILNQTSSRDELYGRWVFLGTDGWGKKRYPVENFGIAAINSITIAPKLYLIPEFDAYFTNLIPSKNTRNPWFQEYWEETYKCKFPDTPRTLFNRNFTRLCTDTDHTHADLSVPYAQEGYVHYVVDSVFTLVIAIQKLIEDKCLHSLYDKLLCDEFFPFDGTKLLTLLRNTTFRNELSKRIIKFTTDGDGIGTYDIFQYQMLDSSDRHDYLTIGEFTDSDQSNERVRIDVQSLKWVQYDHGSSQWTDISVTPRSFCSKPCHPGEIRTNIDSQQCCWTCRACETFSIAINETACQACPEKEVPNADSTKCIVIPEEYLSPRDIIAWPALILSCIGLLMAVYTVVIFIRFAQTPVIKASSRELSFFLLFGICCCHLCTWPLILKPHAITCLFIRLGVGLSLTICLAALLTKTNRLARIFNNSQRLTQPSCLSPRSQLGICGGIVSAQLISVLLWIIISRPYTRIKSEQKHNQKRSILVCQTNNEYIVCSLIYNMILGIYCTLYAIKTRHIPENFNEAKHIGFAMYSVCIIWLAFIAIFFGLRSSDNWFRIQLVTLAICLSLSATVILLCLFAPKLYIVLFNPSKNIHVKFKTTLSTPQTSMERPSTSNNQEELSTTAAMNHRRRRHTSSDYTTEVSLFNSKSDSWALNLNDETTQTASISGGSSFLNDACTDAERQQQQQQRHYTSTHDNETTDLLSTSKQRPNSNYLQHTPLKPTSSNLVSAAENPWKKLSNVRYKLDGNDVTQQNSHYHHVHAQHISFV</sequence>
<keyword evidence="5 19" id="KW-0217">Developmental protein</keyword>
<accession>A0A815ACU0</accession>
<protein>
    <recommendedName>
        <fullName evidence="19">Protein Wnt</fullName>
    </recommendedName>
</protein>
<dbReference type="InterPro" id="IPR050726">
    <property type="entry name" value="mGluR"/>
</dbReference>
<feature type="transmembrane region" description="Helical" evidence="21">
    <location>
        <begin position="1191"/>
        <end position="1215"/>
    </location>
</feature>
<keyword evidence="6" id="KW-1003">Cell membrane</keyword>
<dbReference type="EMBL" id="CAJNOR010002148">
    <property type="protein sequence ID" value="CAF1254195.1"/>
    <property type="molecule type" value="Genomic_DNA"/>
</dbReference>
<evidence type="ECO:0000256" key="18">
    <source>
        <dbReference type="ARBA" id="ARBA00023288"/>
    </source>
</evidence>
<dbReference type="PRINTS" id="PR00593">
    <property type="entry name" value="MTABOTROPICR"/>
</dbReference>
<evidence type="ECO:0000256" key="8">
    <source>
        <dbReference type="ARBA" id="ARBA00022530"/>
    </source>
</evidence>
<dbReference type="Pfam" id="PF00003">
    <property type="entry name" value="7tm_3"/>
    <property type="match status" value="1"/>
</dbReference>
<evidence type="ECO:0000256" key="19">
    <source>
        <dbReference type="RuleBase" id="RU003500"/>
    </source>
</evidence>
<feature type="transmembrane region" description="Helical" evidence="21">
    <location>
        <begin position="969"/>
        <end position="995"/>
    </location>
</feature>
<dbReference type="GO" id="GO:0016055">
    <property type="term" value="P:Wnt signaling pathway"/>
    <property type="evidence" value="ECO:0007669"/>
    <property type="project" value="UniProtKB-KW"/>
</dbReference>
<dbReference type="InterPro" id="IPR011500">
    <property type="entry name" value="GPCR_3_9-Cys_dom"/>
</dbReference>
<dbReference type="InterPro" id="IPR017978">
    <property type="entry name" value="GPCR_3_C"/>
</dbReference>
<feature type="transmembrane region" description="Helical" evidence="21">
    <location>
        <begin position="1007"/>
        <end position="1026"/>
    </location>
</feature>
<evidence type="ECO:0000313" key="24">
    <source>
        <dbReference type="EMBL" id="CAF1254195.1"/>
    </source>
</evidence>
<evidence type="ECO:0000256" key="6">
    <source>
        <dbReference type="ARBA" id="ARBA00022475"/>
    </source>
</evidence>
<dbReference type="Gene3D" id="2.10.50.30">
    <property type="entry name" value="GPCR, family 3, nine cysteines domain"/>
    <property type="match status" value="1"/>
</dbReference>
<dbReference type="FunFam" id="3.40.50.2300:FF:000145">
    <property type="entry name" value="Glutamate receptor, metabotropic"/>
    <property type="match status" value="1"/>
</dbReference>
<evidence type="ECO:0000256" key="22">
    <source>
        <dbReference type="SAM" id="SignalP"/>
    </source>
</evidence>
<dbReference type="Pfam" id="PF00110">
    <property type="entry name" value="wnt"/>
    <property type="match status" value="1"/>
</dbReference>
<evidence type="ECO:0000256" key="10">
    <source>
        <dbReference type="ARBA" id="ARBA00022692"/>
    </source>
</evidence>
<evidence type="ECO:0000256" key="3">
    <source>
        <dbReference type="ARBA" id="ARBA00005683"/>
    </source>
</evidence>
<reference evidence="24" key="1">
    <citation type="submission" date="2021-02" db="EMBL/GenBank/DDBJ databases">
        <authorList>
            <person name="Nowell W R."/>
        </authorList>
    </citation>
    <scope>NUCLEOTIDE SEQUENCE</scope>
</reference>
<keyword evidence="13 21" id="KW-0472">Membrane</keyword>
<gene>
    <name evidence="24" type="ORF">XAT740_LOCUS26423</name>
</gene>
<evidence type="ECO:0000256" key="16">
    <source>
        <dbReference type="ARBA" id="ARBA00023180"/>
    </source>
</evidence>
<dbReference type="PANTHER" id="PTHR24060">
    <property type="entry name" value="METABOTROPIC GLUTAMATE RECEPTOR"/>
    <property type="match status" value="1"/>
</dbReference>
<feature type="compositionally biased region" description="Polar residues" evidence="20">
    <location>
        <begin position="1241"/>
        <end position="1262"/>
    </location>
</feature>
<dbReference type="SMART" id="SM00097">
    <property type="entry name" value="WNT1"/>
    <property type="match status" value="1"/>
</dbReference>
<evidence type="ECO:0000256" key="21">
    <source>
        <dbReference type="SAM" id="Phobius"/>
    </source>
</evidence>
<keyword evidence="25" id="KW-1185">Reference proteome</keyword>
<feature type="transmembrane region" description="Helical" evidence="21">
    <location>
        <begin position="1032"/>
        <end position="1053"/>
    </location>
</feature>
<keyword evidence="18" id="KW-0449">Lipoprotein</keyword>
<feature type="compositionally biased region" description="Polar residues" evidence="20">
    <location>
        <begin position="1337"/>
        <end position="1365"/>
    </location>
</feature>
<dbReference type="PROSITE" id="PS50259">
    <property type="entry name" value="G_PROTEIN_RECEP_F3_4"/>
    <property type="match status" value="1"/>
</dbReference>
<dbReference type="Gene3D" id="3.40.50.2300">
    <property type="match status" value="2"/>
</dbReference>
<feature type="domain" description="G-protein coupled receptors family 3 profile" evidence="23">
    <location>
        <begin position="969"/>
        <end position="1238"/>
    </location>
</feature>
<name>A0A815ACU0_ADIRI</name>
<dbReference type="PRINTS" id="PR00248">
    <property type="entry name" value="GPCRMGR"/>
</dbReference>
<dbReference type="InterPro" id="IPR000337">
    <property type="entry name" value="GPCR_3"/>
</dbReference>
<evidence type="ECO:0000256" key="13">
    <source>
        <dbReference type="ARBA" id="ARBA00023136"/>
    </source>
</evidence>
<dbReference type="GO" id="GO:0005102">
    <property type="term" value="F:signaling receptor binding"/>
    <property type="evidence" value="ECO:0007669"/>
    <property type="project" value="InterPro"/>
</dbReference>
<evidence type="ECO:0000256" key="9">
    <source>
        <dbReference type="ARBA" id="ARBA00022687"/>
    </source>
</evidence>
<feature type="region of interest" description="Disordered" evidence="20">
    <location>
        <begin position="1314"/>
        <end position="1365"/>
    </location>
</feature>
<feature type="chain" id="PRO_5032459483" description="Protein Wnt" evidence="22">
    <location>
        <begin position="28"/>
        <end position="1405"/>
    </location>
</feature>
<evidence type="ECO:0000256" key="7">
    <source>
        <dbReference type="ARBA" id="ARBA00022525"/>
    </source>
</evidence>
<evidence type="ECO:0000256" key="20">
    <source>
        <dbReference type="SAM" id="MobiDB-lite"/>
    </source>
</evidence>
<keyword evidence="12" id="KW-0297">G-protein coupled receptor</keyword>
<keyword evidence="11 21" id="KW-1133">Transmembrane helix</keyword>
<keyword evidence="22" id="KW-0732">Signal</keyword>
<comment type="similarity">
    <text evidence="4">Belongs to the G-protein coupled receptor 3 family.</text>
</comment>
<dbReference type="Pfam" id="PF01094">
    <property type="entry name" value="ANF_receptor"/>
    <property type="match status" value="1"/>
</dbReference>
<evidence type="ECO:0000256" key="2">
    <source>
        <dbReference type="ARBA" id="ARBA00004651"/>
    </source>
</evidence>
<organism evidence="24 25">
    <name type="scientific">Adineta ricciae</name>
    <name type="common">Rotifer</name>
    <dbReference type="NCBI Taxonomy" id="249248"/>
    <lineage>
        <taxon>Eukaryota</taxon>
        <taxon>Metazoa</taxon>
        <taxon>Spiralia</taxon>
        <taxon>Gnathifera</taxon>
        <taxon>Rotifera</taxon>
        <taxon>Eurotatoria</taxon>
        <taxon>Bdelloidea</taxon>
        <taxon>Adinetida</taxon>
        <taxon>Adinetidae</taxon>
        <taxon>Adineta</taxon>
    </lineage>
</organism>
<keyword evidence="16" id="KW-0325">Glycoprotein</keyword>
<keyword evidence="10 21" id="KW-0812">Transmembrane</keyword>
<keyword evidence="8" id="KW-0272">Extracellular matrix</keyword>
<evidence type="ECO:0000259" key="23">
    <source>
        <dbReference type="PROSITE" id="PS50259"/>
    </source>
</evidence>
<dbReference type="GO" id="GO:0005576">
    <property type="term" value="C:extracellular region"/>
    <property type="evidence" value="ECO:0007669"/>
    <property type="project" value="InterPro"/>
</dbReference>
<keyword evidence="14" id="KW-1015">Disulfide bond</keyword>
<evidence type="ECO:0000256" key="12">
    <source>
        <dbReference type="ARBA" id="ARBA00023040"/>
    </source>
</evidence>
<keyword evidence="9 19" id="KW-0879">Wnt signaling pathway</keyword>
<evidence type="ECO:0000256" key="15">
    <source>
        <dbReference type="ARBA" id="ARBA00023170"/>
    </source>
</evidence>
<evidence type="ECO:0000256" key="4">
    <source>
        <dbReference type="ARBA" id="ARBA00007242"/>
    </source>
</evidence>
<evidence type="ECO:0000256" key="17">
    <source>
        <dbReference type="ARBA" id="ARBA00023224"/>
    </source>
</evidence>
<dbReference type="Pfam" id="PF07562">
    <property type="entry name" value="NCD3G"/>
    <property type="match status" value="1"/>
</dbReference>
<dbReference type="InterPro" id="IPR028082">
    <property type="entry name" value="Peripla_BP_I"/>
</dbReference>
<dbReference type="InterPro" id="IPR018161">
    <property type="entry name" value="Wnt_CS"/>
</dbReference>
<dbReference type="PROSITE" id="PS00246">
    <property type="entry name" value="WNT1"/>
    <property type="match status" value="1"/>
</dbReference>
<keyword evidence="17" id="KW-0807">Transducer</keyword>